<evidence type="ECO:0000313" key="2">
    <source>
        <dbReference type="EMBL" id="MFE8695459.1"/>
    </source>
</evidence>
<evidence type="ECO:0000313" key="3">
    <source>
        <dbReference type="Proteomes" id="UP001601058"/>
    </source>
</evidence>
<organism evidence="2 3">
    <name type="scientific">Cytobacillus mangrovibacter</name>
    <dbReference type="NCBI Taxonomy" id="3299024"/>
    <lineage>
        <taxon>Bacteria</taxon>
        <taxon>Bacillati</taxon>
        <taxon>Bacillota</taxon>
        <taxon>Bacilli</taxon>
        <taxon>Bacillales</taxon>
        <taxon>Bacillaceae</taxon>
        <taxon>Cytobacillus</taxon>
    </lineage>
</organism>
<dbReference type="Proteomes" id="UP001601058">
    <property type="component" value="Unassembled WGS sequence"/>
</dbReference>
<keyword evidence="1" id="KW-0812">Transmembrane</keyword>
<keyword evidence="3" id="KW-1185">Reference proteome</keyword>
<accession>A0ABW6JUA8</accession>
<sequence>MWRRNDGFFLAELLLTLSAWLVIASVFFPLIIDAVNKSMQLRQEYNALQLLYENLIEAKKEGVYPNIETQMIDRTSYEMALETSEEEALVEVCIKYEDILRNSYKKCEIFE</sequence>
<name>A0ABW6JUA8_9BACI</name>
<keyword evidence="1" id="KW-1133">Transmembrane helix</keyword>
<gene>
    <name evidence="2" type="ORF">ACFYKT_03685</name>
</gene>
<dbReference type="RefSeq" id="WP_389215614.1">
    <property type="nucleotide sequence ID" value="NZ_JBIACJ010000002.1"/>
</dbReference>
<feature type="transmembrane region" description="Helical" evidence="1">
    <location>
        <begin position="7"/>
        <end position="32"/>
    </location>
</feature>
<evidence type="ECO:0000256" key="1">
    <source>
        <dbReference type="SAM" id="Phobius"/>
    </source>
</evidence>
<keyword evidence="1" id="KW-0472">Membrane</keyword>
<reference evidence="2 3" key="1">
    <citation type="submission" date="2024-08" db="EMBL/GenBank/DDBJ databases">
        <title>Two novel Cytobacillus novel species.</title>
        <authorList>
            <person name="Liu G."/>
        </authorList>
    </citation>
    <scope>NUCLEOTIDE SEQUENCE [LARGE SCALE GENOMIC DNA]</scope>
    <source>
        <strain evidence="2 3">FJAT-53684</strain>
    </source>
</reference>
<comment type="caution">
    <text evidence="2">The sequence shown here is derived from an EMBL/GenBank/DDBJ whole genome shotgun (WGS) entry which is preliminary data.</text>
</comment>
<dbReference type="EMBL" id="JBIACJ010000002">
    <property type="protein sequence ID" value="MFE8695459.1"/>
    <property type="molecule type" value="Genomic_DNA"/>
</dbReference>
<protein>
    <submittedName>
        <fullName evidence="2">Phosphatase</fullName>
    </submittedName>
</protein>
<proteinExistence type="predicted"/>